<keyword evidence="11" id="KW-1185">Reference proteome</keyword>
<evidence type="ECO:0000256" key="6">
    <source>
        <dbReference type="ARBA" id="ARBA00023136"/>
    </source>
</evidence>
<name>A0ABT5VCI9_9BACI</name>
<evidence type="ECO:0000256" key="8">
    <source>
        <dbReference type="HAMAP-Rule" id="MF_00912"/>
    </source>
</evidence>
<dbReference type="InterPro" id="IPR005548">
    <property type="entry name" value="Cell_div_FtsQ/DivIB_C"/>
</dbReference>
<dbReference type="PANTHER" id="PTHR37820">
    <property type="entry name" value="CELL DIVISION PROTEIN DIVIB"/>
    <property type="match status" value="1"/>
</dbReference>
<keyword evidence="6 8" id="KW-0472">Membrane</keyword>
<dbReference type="PROSITE" id="PS51779">
    <property type="entry name" value="POTRA"/>
    <property type="match status" value="1"/>
</dbReference>
<keyword evidence="5 8" id="KW-1133">Transmembrane helix</keyword>
<dbReference type="InterPro" id="IPR026580">
    <property type="entry name" value="DivIB"/>
</dbReference>
<feature type="domain" description="POTRA" evidence="9">
    <location>
        <begin position="50"/>
        <end position="118"/>
    </location>
</feature>
<comment type="function">
    <text evidence="8">Cell division protein that may be involved in stabilizing or promoting the assembly of the division complex.</text>
</comment>
<organism evidence="10 11">
    <name type="scientific">Alkalihalobacterium chitinilyticum</name>
    <dbReference type="NCBI Taxonomy" id="2980103"/>
    <lineage>
        <taxon>Bacteria</taxon>
        <taxon>Bacillati</taxon>
        <taxon>Bacillota</taxon>
        <taxon>Bacilli</taxon>
        <taxon>Bacillales</taxon>
        <taxon>Bacillaceae</taxon>
        <taxon>Alkalihalobacterium</taxon>
    </lineage>
</organism>
<proteinExistence type="inferred from homology"/>
<dbReference type="InterPro" id="IPR034746">
    <property type="entry name" value="POTRA"/>
</dbReference>
<evidence type="ECO:0000256" key="1">
    <source>
        <dbReference type="ARBA" id="ARBA00004370"/>
    </source>
</evidence>
<dbReference type="Proteomes" id="UP001148125">
    <property type="component" value="Unassembled WGS sequence"/>
</dbReference>
<dbReference type="Gene3D" id="3.40.50.10960">
    <property type="match status" value="1"/>
</dbReference>
<comment type="caution">
    <text evidence="10">The sequence shown here is derived from an EMBL/GenBank/DDBJ whole genome shotgun (WGS) entry which is preliminary data.</text>
</comment>
<evidence type="ECO:0000256" key="4">
    <source>
        <dbReference type="ARBA" id="ARBA00022692"/>
    </source>
</evidence>
<dbReference type="EMBL" id="JAOTPO010000003">
    <property type="protein sequence ID" value="MDE5413057.1"/>
    <property type="molecule type" value="Genomic_DNA"/>
</dbReference>
<reference evidence="10" key="1">
    <citation type="submission" date="2024-05" db="EMBL/GenBank/DDBJ databases">
        <title>Alkalihalobacillus sp. strain MEB203 novel alkaliphilic bacterium from Lonar Lake, India.</title>
        <authorList>
            <person name="Joshi A."/>
            <person name="Thite S."/>
            <person name="Mengade P."/>
        </authorList>
    </citation>
    <scope>NUCLEOTIDE SEQUENCE</scope>
    <source>
        <strain evidence="10">MEB 203</strain>
    </source>
</reference>
<dbReference type="Pfam" id="PF03799">
    <property type="entry name" value="FtsQ_DivIB_C"/>
    <property type="match status" value="1"/>
</dbReference>
<sequence length="257" mass="29991">MVDEKVITINDRIPKLKEQRKHRANRRLIFFLSFFFFLILLVIYFQSPLSHIKMIEVHGNYYLPAETIVKASKLNNGTSLWKLNQEEVKERITNLDEIEKADLSRKFPNTIEIHVVEYQRVAYMYQEGKYYPILSTGVFLDELPPNQMPVDAPILKDWESGPVAQELAAEITKLSDGLFNRISEIYYTPTETDPLRVIVYMNDGYEVHSTVRNFAERIAPYPSIVKEIDPSKAGIIHMRMTPYFEEFFGEEEEEGEG</sequence>
<comment type="similarity">
    <text evidence="8">Belongs to the FtsQ/DivIB family. DivIB subfamily.</text>
</comment>
<evidence type="ECO:0000256" key="2">
    <source>
        <dbReference type="ARBA" id="ARBA00022475"/>
    </source>
</evidence>
<protein>
    <recommendedName>
        <fullName evidence="8">Cell division protein DivIB</fullName>
    </recommendedName>
</protein>
<dbReference type="RefSeq" id="WP_275117675.1">
    <property type="nucleotide sequence ID" value="NZ_JAOTPO010000003.1"/>
</dbReference>
<gene>
    <name evidence="8" type="primary">divIB</name>
    <name evidence="10" type="ORF">N7Z68_06640</name>
</gene>
<evidence type="ECO:0000313" key="10">
    <source>
        <dbReference type="EMBL" id="MDE5413057.1"/>
    </source>
</evidence>
<evidence type="ECO:0000256" key="5">
    <source>
        <dbReference type="ARBA" id="ARBA00022989"/>
    </source>
</evidence>
<accession>A0ABT5VCI9</accession>
<dbReference type="InterPro" id="IPR050487">
    <property type="entry name" value="FtsQ_DivIB"/>
</dbReference>
<dbReference type="PANTHER" id="PTHR37820:SF1">
    <property type="entry name" value="CELL DIVISION PROTEIN FTSQ"/>
    <property type="match status" value="1"/>
</dbReference>
<keyword evidence="4 8" id="KW-0812">Transmembrane</keyword>
<evidence type="ECO:0000256" key="3">
    <source>
        <dbReference type="ARBA" id="ARBA00022618"/>
    </source>
</evidence>
<dbReference type="HAMAP" id="MF_00912">
    <property type="entry name" value="DivIB"/>
    <property type="match status" value="1"/>
</dbReference>
<dbReference type="Pfam" id="PF08478">
    <property type="entry name" value="POTRA_1"/>
    <property type="match status" value="1"/>
</dbReference>
<keyword evidence="3 8" id="KW-0132">Cell division</keyword>
<evidence type="ECO:0000256" key="7">
    <source>
        <dbReference type="ARBA" id="ARBA00023306"/>
    </source>
</evidence>
<evidence type="ECO:0000313" key="11">
    <source>
        <dbReference type="Proteomes" id="UP001148125"/>
    </source>
</evidence>
<feature type="transmembrane region" description="Helical" evidence="8">
    <location>
        <begin position="28"/>
        <end position="45"/>
    </location>
</feature>
<dbReference type="Gene3D" id="3.10.20.310">
    <property type="entry name" value="membrane protein fhac"/>
    <property type="match status" value="1"/>
</dbReference>
<dbReference type="InterPro" id="IPR013685">
    <property type="entry name" value="POTRA_FtsQ_type"/>
</dbReference>
<evidence type="ECO:0000259" key="9">
    <source>
        <dbReference type="PROSITE" id="PS51779"/>
    </source>
</evidence>
<comment type="subcellular location">
    <subcellularLocation>
        <location evidence="8">Cell membrane</location>
        <topology evidence="8">Single-pass type II membrane protein</topology>
    </subcellularLocation>
    <subcellularLocation>
        <location evidence="1">Membrane</location>
    </subcellularLocation>
    <text evidence="8">Localizes to the division septum.</text>
</comment>
<keyword evidence="2 8" id="KW-1003">Cell membrane</keyword>
<keyword evidence="7 8" id="KW-0131">Cell cycle</keyword>